<organism evidence="1 2">
    <name type="scientific">Choiromyces venosus 120613-1</name>
    <dbReference type="NCBI Taxonomy" id="1336337"/>
    <lineage>
        <taxon>Eukaryota</taxon>
        <taxon>Fungi</taxon>
        <taxon>Dikarya</taxon>
        <taxon>Ascomycota</taxon>
        <taxon>Pezizomycotina</taxon>
        <taxon>Pezizomycetes</taxon>
        <taxon>Pezizales</taxon>
        <taxon>Tuberaceae</taxon>
        <taxon>Choiromyces</taxon>
    </lineage>
</organism>
<evidence type="ECO:0008006" key="3">
    <source>
        <dbReference type="Google" id="ProtNLM"/>
    </source>
</evidence>
<evidence type="ECO:0000313" key="1">
    <source>
        <dbReference type="EMBL" id="RPA90938.1"/>
    </source>
</evidence>
<protein>
    <recommendedName>
        <fullName evidence="3">Hydrophobin</fullName>
    </recommendedName>
</protein>
<proteinExistence type="predicted"/>
<keyword evidence="2" id="KW-1185">Reference proteome</keyword>
<dbReference type="Proteomes" id="UP000276215">
    <property type="component" value="Unassembled WGS sequence"/>
</dbReference>
<sequence>MGSSDCEVAIPCFAHPAQCCVHPVQLGILSSWASCPVGHPVQLGILSSWASCPVAHPVQLRILSSCASRPVAHPVQLRASRPVLGDGHRPSVLE</sequence>
<accession>A0A3N4J1K7</accession>
<evidence type="ECO:0000313" key="2">
    <source>
        <dbReference type="Proteomes" id="UP000276215"/>
    </source>
</evidence>
<dbReference type="EMBL" id="ML120509">
    <property type="protein sequence ID" value="RPA90938.1"/>
    <property type="molecule type" value="Genomic_DNA"/>
</dbReference>
<gene>
    <name evidence="1" type="ORF">L873DRAFT_358176</name>
</gene>
<dbReference type="AlphaFoldDB" id="A0A3N4J1K7"/>
<name>A0A3N4J1K7_9PEZI</name>
<reference evidence="1 2" key="1">
    <citation type="journal article" date="2018" name="Nat. Ecol. Evol.">
        <title>Pezizomycetes genomes reveal the molecular basis of ectomycorrhizal truffle lifestyle.</title>
        <authorList>
            <person name="Murat C."/>
            <person name="Payen T."/>
            <person name="Noel B."/>
            <person name="Kuo A."/>
            <person name="Morin E."/>
            <person name="Chen J."/>
            <person name="Kohler A."/>
            <person name="Krizsan K."/>
            <person name="Balestrini R."/>
            <person name="Da Silva C."/>
            <person name="Montanini B."/>
            <person name="Hainaut M."/>
            <person name="Levati E."/>
            <person name="Barry K.W."/>
            <person name="Belfiori B."/>
            <person name="Cichocki N."/>
            <person name="Clum A."/>
            <person name="Dockter R.B."/>
            <person name="Fauchery L."/>
            <person name="Guy J."/>
            <person name="Iotti M."/>
            <person name="Le Tacon F."/>
            <person name="Lindquist E.A."/>
            <person name="Lipzen A."/>
            <person name="Malagnac F."/>
            <person name="Mello A."/>
            <person name="Molinier V."/>
            <person name="Miyauchi S."/>
            <person name="Poulain J."/>
            <person name="Riccioni C."/>
            <person name="Rubini A."/>
            <person name="Sitrit Y."/>
            <person name="Splivallo R."/>
            <person name="Traeger S."/>
            <person name="Wang M."/>
            <person name="Zifcakova L."/>
            <person name="Wipf D."/>
            <person name="Zambonelli A."/>
            <person name="Paolocci F."/>
            <person name="Nowrousian M."/>
            <person name="Ottonello S."/>
            <person name="Baldrian P."/>
            <person name="Spatafora J.W."/>
            <person name="Henrissat B."/>
            <person name="Nagy L.G."/>
            <person name="Aury J.M."/>
            <person name="Wincker P."/>
            <person name="Grigoriev I.V."/>
            <person name="Bonfante P."/>
            <person name="Martin F.M."/>
        </authorList>
    </citation>
    <scope>NUCLEOTIDE SEQUENCE [LARGE SCALE GENOMIC DNA]</scope>
    <source>
        <strain evidence="1 2">120613-1</strain>
    </source>
</reference>